<dbReference type="HOGENOM" id="CLU_156545_0_0_5"/>
<dbReference type="AlphaFoldDB" id="C6V4X7"/>
<dbReference type="Proteomes" id="UP000001627">
    <property type="component" value="Chromosome"/>
</dbReference>
<sequence length="89" mass="9883">MHAVQLFLSGISMNSVAKIFSVSPPTVMRWVNQFSDSFGEDFSKKTSSISERSNLEIVCADLGSETEVILTRITEELICITIRKPASEK</sequence>
<dbReference type="Pfam" id="PF13384">
    <property type="entry name" value="HTH_23"/>
    <property type="match status" value="1"/>
</dbReference>
<proteinExistence type="predicted"/>
<protein>
    <submittedName>
        <fullName evidence="1">Uncharacterized protein</fullName>
    </submittedName>
</protein>
<evidence type="ECO:0000313" key="2">
    <source>
        <dbReference type="Proteomes" id="UP000001627"/>
    </source>
</evidence>
<evidence type="ECO:0000313" key="1">
    <source>
        <dbReference type="EMBL" id="ACT69443.1"/>
    </source>
</evidence>
<name>C6V4X7_NEORI</name>
<dbReference type="SUPFAM" id="SSF46689">
    <property type="entry name" value="Homeodomain-like"/>
    <property type="match status" value="1"/>
</dbReference>
<dbReference type="eggNOG" id="COG3677">
    <property type="taxonomic scope" value="Bacteria"/>
</dbReference>
<keyword evidence="2" id="KW-1185">Reference proteome</keyword>
<accession>C6V4X7</accession>
<dbReference type="EMBL" id="CP001431">
    <property type="protein sequence ID" value="ACT69443.1"/>
    <property type="molecule type" value="Genomic_DNA"/>
</dbReference>
<gene>
    <name evidence="1" type="ordered locus">NRI_0462</name>
</gene>
<dbReference type="InterPro" id="IPR009057">
    <property type="entry name" value="Homeodomain-like_sf"/>
</dbReference>
<dbReference type="KEGG" id="nri:NRI_0462"/>
<reference evidence="1 2" key="1">
    <citation type="journal article" date="2009" name="Nucleic Acids Res.">
        <title>Analysis of complete genome sequence of Neorickettsia risticii: causative agent of Potomac horse fever.</title>
        <authorList>
            <person name="Lin M."/>
            <person name="Zhang C."/>
            <person name="Gibson K."/>
            <person name="Rikihisa Y."/>
        </authorList>
    </citation>
    <scope>NUCLEOTIDE SEQUENCE [LARGE SCALE GENOMIC DNA]</scope>
    <source>
        <strain evidence="1 2">Illinois</strain>
    </source>
</reference>
<organism evidence="1 2">
    <name type="scientific">Neorickettsia risticii (strain Illinois)</name>
    <dbReference type="NCBI Taxonomy" id="434131"/>
    <lineage>
        <taxon>Bacteria</taxon>
        <taxon>Pseudomonadati</taxon>
        <taxon>Pseudomonadota</taxon>
        <taxon>Alphaproteobacteria</taxon>
        <taxon>Rickettsiales</taxon>
        <taxon>Anaplasmataceae</taxon>
        <taxon>Neorickettsia</taxon>
    </lineage>
</organism>